<dbReference type="RefSeq" id="WP_004096252.1">
    <property type="nucleotide sequence ID" value="NZ_AFGF01000107.1"/>
</dbReference>
<comment type="caution">
    <text evidence="1">The sequence shown here is derived from an EMBL/GenBank/DDBJ whole genome shotgun (WGS) entry which is preliminary data.</text>
</comment>
<dbReference type="AlphaFoldDB" id="F7NKE2"/>
<name>F7NKE2_9FIRM</name>
<proteinExistence type="predicted"/>
<accession>F7NKE2</accession>
<protein>
    <submittedName>
        <fullName evidence="1">Uncharacterized protein</fullName>
    </submittedName>
</protein>
<reference evidence="1 2" key="1">
    <citation type="journal article" date="2011" name="EMBO J.">
        <title>Structural diversity of bacterial flagellar motors.</title>
        <authorList>
            <person name="Chen S."/>
            <person name="Beeby M."/>
            <person name="Murphy G.E."/>
            <person name="Leadbetter J.R."/>
            <person name="Hendrixson D.R."/>
            <person name="Briegel A."/>
            <person name="Li Z."/>
            <person name="Shi J."/>
            <person name="Tocheva E.I."/>
            <person name="Muller A."/>
            <person name="Dobro M.J."/>
            <person name="Jensen G.J."/>
        </authorList>
    </citation>
    <scope>NUCLEOTIDE SEQUENCE [LARGE SCALE GENOMIC DNA]</scope>
    <source>
        <strain evidence="1 2">DSM 6540</strain>
    </source>
</reference>
<organism evidence="1 2">
    <name type="scientific">Acetonema longum DSM 6540</name>
    <dbReference type="NCBI Taxonomy" id="1009370"/>
    <lineage>
        <taxon>Bacteria</taxon>
        <taxon>Bacillati</taxon>
        <taxon>Bacillota</taxon>
        <taxon>Negativicutes</taxon>
        <taxon>Acetonemataceae</taxon>
        <taxon>Acetonema</taxon>
    </lineage>
</organism>
<gene>
    <name evidence="1" type="ORF">ALO_12776</name>
</gene>
<evidence type="ECO:0000313" key="2">
    <source>
        <dbReference type="Proteomes" id="UP000003240"/>
    </source>
</evidence>
<dbReference type="Proteomes" id="UP000003240">
    <property type="component" value="Unassembled WGS sequence"/>
</dbReference>
<keyword evidence="2" id="KW-1185">Reference proteome</keyword>
<evidence type="ECO:0000313" key="1">
    <source>
        <dbReference type="EMBL" id="EGO63583.1"/>
    </source>
</evidence>
<dbReference type="EMBL" id="AFGF01000107">
    <property type="protein sequence ID" value="EGO63583.1"/>
    <property type="molecule type" value="Genomic_DNA"/>
</dbReference>
<sequence>MEYTGVLEKDATKEEIAKAKKTVQVIIEIDGRKYVTSHDGTTALVVMATSGIQGTGTVSGDEKQLFIIVNKILDQLPQELLTLILAKRVLQLKP</sequence>
<dbReference type="STRING" id="1009370.ALO_12776"/>